<name>A0A4V1IR89_9FUNG</name>
<dbReference type="AlphaFoldDB" id="A0A4V1IR89"/>
<gene>
    <name evidence="2" type="ORF">BDK51DRAFT_31610</name>
</gene>
<evidence type="ECO:0000256" key="1">
    <source>
        <dbReference type="SAM" id="MobiDB-lite"/>
    </source>
</evidence>
<evidence type="ECO:0000313" key="2">
    <source>
        <dbReference type="EMBL" id="RKO89217.1"/>
    </source>
</evidence>
<proteinExistence type="predicted"/>
<accession>A0A4V1IR89</accession>
<feature type="region of interest" description="Disordered" evidence="1">
    <location>
        <begin position="1"/>
        <end position="108"/>
    </location>
</feature>
<reference evidence="3" key="1">
    <citation type="journal article" date="2018" name="Nat. Microbiol.">
        <title>Leveraging single-cell genomics to expand the fungal tree of life.</title>
        <authorList>
            <person name="Ahrendt S.R."/>
            <person name="Quandt C.A."/>
            <person name="Ciobanu D."/>
            <person name="Clum A."/>
            <person name="Salamov A."/>
            <person name="Andreopoulos B."/>
            <person name="Cheng J.F."/>
            <person name="Woyke T."/>
            <person name="Pelin A."/>
            <person name="Henrissat B."/>
            <person name="Reynolds N.K."/>
            <person name="Benny G.L."/>
            <person name="Smith M.E."/>
            <person name="James T.Y."/>
            <person name="Grigoriev I.V."/>
        </authorList>
    </citation>
    <scope>NUCLEOTIDE SEQUENCE [LARGE SCALE GENOMIC DNA]</scope>
</reference>
<dbReference type="EMBL" id="KZ996220">
    <property type="protein sequence ID" value="RKO89217.1"/>
    <property type="molecule type" value="Genomic_DNA"/>
</dbReference>
<feature type="compositionally biased region" description="Basic and acidic residues" evidence="1">
    <location>
        <begin position="76"/>
        <end position="92"/>
    </location>
</feature>
<organism evidence="2 3">
    <name type="scientific">Blyttiomyces helicus</name>
    <dbReference type="NCBI Taxonomy" id="388810"/>
    <lineage>
        <taxon>Eukaryota</taxon>
        <taxon>Fungi</taxon>
        <taxon>Fungi incertae sedis</taxon>
        <taxon>Chytridiomycota</taxon>
        <taxon>Chytridiomycota incertae sedis</taxon>
        <taxon>Chytridiomycetes</taxon>
        <taxon>Chytridiomycetes incertae sedis</taxon>
        <taxon>Blyttiomyces</taxon>
    </lineage>
</organism>
<protein>
    <submittedName>
        <fullName evidence="2">Uncharacterized protein</fullName>
    </submittedName>
</protein>
<dbReference type="Proteomes" id="UP000269721">
    <property type="component" value="Unassembled WGS sequence"/>
</dbReference>
<sequence length="108" mass="11455">MFTSSAPEAKKTGTEDTVTPKTDRKRGSEGAAEGGVNKKVKKTASQEAVVPKTDETSAGDDGEQRRVVKRGWRKKSLGDKEKSVAPEKDAKKASHNAGDGGAKKTRKA</sequence>
<evidence type="ECO:0000313" key="3">
    <source>
        <dbReference type="Proteomes" id="UP000269721"/>
    </source>
</evidence>
<keyword evidence="3" id="KW-1185">Reference proteome</keyword>